<sequence length="214" mass="24876">MQFLMVLNDVYAQARENILMMSPSPRIDVVYSLLLQDENQREFYVNADPLTNSTAFMATTQGKWNHRNGNQMIRGNAQSQKYDNGEQRNGKPVQRFRSRKFKYNPNVAYLLWKTEHVHDNCYKIIRYPNDFEFTKTRDNQGTVKANTVATEEKSKAYQNTQEDTAYNNYSQYISKEQYTNLVQQVTKDVLKEHKATPTTGFSGNAIAGSFNEEH</sequence>
<dbReference type="PANTHER" id="PTHR34222">
    <property type="entry name" value="GAG_PRE-INTEGRS DOMAIN-CONTAINING PROTEIN"/>
    <property type="match status" value="1"/>
</dbReference>
<keyword evidence="1" id="KW-1185">Reference proteome</keyword>
<gene>
    <name evidence="2" type="primary">LOC107024522</name>
</gene>
<protein>
    <submittedName>
        <fullName evidence="2">Uncharacterized protein LOC107024522</fullName>
    </submittedName>
</protein>
<dbReference type="PANTHER" id="PTHR34222:SF33">
    <property type="entry name" value="RETROTRANSPOSON GAG DOMAIN-CONTAINING PROTEIN"/>
    <property type="match status" value="1"/>
</dbReference>
<reference evidence="2" key="2">
    <citation type="submission" date="2025-08" db="UniProtKB">
        <authorList>
            <consortium name="RefSeq"/>
        </authorList>
    </citation>
    <scope>IDENTIFICATION</scope>
</reference>
<dbReference type="GeneID" id="107024522"/>
<evidence type="ECO:0000313" key="1">
    <source>
        <dbReference type="Proteomes" id="UP000694930"/>
    </source>
</evidence>
<accession>A0ABM1VE22</accession>
<organism evidence="1 2">
    <name type="scientific">Solanum pennellii</name>
    <name type="common">Tomato</name>
    <name type="synonym">Lycopersicon pennellii</name>
    <dbReference type="NCBI Taxonomy" id="28526"/>
    <lineage>
        <taxon>Eukaryota</taxon>
        <taxon>Viridiplantae</taxon>
        <taxon>Streptophyta</taxon>
        <taxon>Embryophyta</taxon>
        <taxon>Tracheophyta</taxon>
        <taxon>Spermatophyta</taxon>
        <taxon>Magnoliopsida</taxon>
        <taxon>eudicotyledons</taxon>
        <taxon>Gunneridae</taxon>
        <taxon>Pentapetalae</taxon>
        <taxon>asterids</taxon>
        <taxon>lamiids</taxon>
        <taxon>Solanales</taxon>
        <taxon>Solanaceae</taxon>
        <taxon>Solanoideae</taxon>
        <taxon>Solaneae</taxon>
        <taxon>Solanum</taxon>
        <taxon>Solanum subgen. Lycopersicon</taxon>
    </lineage>
</organism>
<evidence type="ECO:0000313" key="2">
    <source>
        <dbReference type="RefSeq" id="XP_027773990.1"/>
    </source>
</evidence>
<dbReference type="RefSeq" id="XP_027773990.1">
    <property type="nucleotide sequence ID" value="XM_027918189.1"/>
</dbReference>
<name>A0ABM1VE22_SOLPN</name>
<dbReference type="Proteomes" id="UP000694930">
    <property type="component" value="Chromosome 7"/>
</dbReference>
<reference evidence="1" key="1">
    <citation type="journal article" date="2014" name="Nat. Genet.">
        <title>The genome of the stress-tolerant wild tomato species Solanum pennellii.</title>
        <authorList>
            <person name="Bolger A."/>
            <person name="Scossa F."/>
            <person name="Bolger M.E."/>
            <person name="Lanz C."/>
            <person name="Maumus F."/>
            <person name="Tohge T."/>
            <person name="Quesneville H."/>
            <person name="Alseekh S."/>
            <person name="Sorensen I."/>
            <person name="Lichtenstein G."/>
            <person name="Fich E.A."/>
            <person name="Conte M."/>
            <person name="Keller H."/>
            <person name="Schneeberger K."/>
            <person name="Schwacke R."/>
            <person name="Ofner I."/>
            <person name="Vrebalov J."/>
            <person name="Xu Y."/>
            <person name="Osorio S."/>
            <person name="Aflitos S.A."/>
            <person name="Schijlen E."/>
            <person name="Jimenez-Gomez J.M."/>
            <person name="Ryngajllo M."/>
            <person name="Kimura S."/>
            <person name="Kumar R."/>
            <person name="Koenig D."/>
            <person name="Headland L.R."/>
            <person name="Maloof J.N."/>
            <person name="Sinha N."/>
            <person name="van Ham R.C."/>
            <person name="Lankhorst R.K."/>
            <person name="Mao L."/>
            <person name="Vogel A."/>
            <person name="Arsova B."/>
            <person name="Panstruga R."/>
            <person name="Fei Z."/>
            <person name="Rose J.K."/>
            <person name="Zamir D."/>
            <person name="Carrari F."/>
            <person name="Giovannoni J.J."/>
            <person name="Weigel D."/>
            <person name="Usadel B."/>
            <person name="Fernie A.R."/>
        </authorList>
    </citation>
    <scope>NUCLEOTIDE SEQUENCE [LARGE SCALE GENOMIC DNA]</scope>
    <source>
        <strain evidence="1">cv. LA0716</strain>
    </source>
</reference>
<proteinExistence type="predicted"/>